<dbReference type="Proteomes" id="UP000504615">
    <property type="component" value="Unplaced"/>
</dbReference>
<evidence type="ECO:0000313" key="9">
    <source>
        <dbReference type="Proteomes" id="UP000504615"/>
    </source>
</evidence>
<gene>
    <name evidence="10" type="primary">LOC105429545</name>
</gene>
<evidence type="ECO:0000256" key="7">
    <source>
        <dbReference type="ARBA" id="ARBA00023136"/>
    </source>
</evidence>
<keyword evidence="8" id="KW-0811">Translocation</keyword>
<dbReference type="KEGG" id="pbar:105429545"/>
<evidence type="ECO:0000256" key="2">
    <source>
        <dbReference type="ARBA" id="ARBA00010867"/>
    </source>
</evidence>
<keyword evidence="6 8" id="KW-0496">Mitochondrion</keyword>
<feature type="transmembrane region" description="Helical" evidence="8">
    <location>
        <begin position="72"/>
        <end position="93"/>
    </location>
</feature>
<organism evidence="9 10">
    <name type="scientific">Pogonomyrmex barbatus</name>
    <name type="common">red harvester ant</name>
    <dbReference type="NCBI Taxonomy" id="144034"/>
    <lineage>
        <taxon>Eukaryota</taxon>
        <taxon>Metazoa</taxon>
        <taxon>Ecdysozoa</taxon>
        <taxon>Arthropoda</taxon>
        <taxon>Hexapoda</taxon>
        <taxon>Insecta</taxon>
        <taxon>Pterygota</taxon>
        <taxon>Neoptera</taxon>
        <taxon>Endopterygota</taxon>
        <taxon>Hymenoptera</taxon>
        <taxon>Apocrita</taxon>
        <taxon>Aculeata</taxon>
        <taxon>Formicoidea</taxon>
        <taxon>Formicidae</taxon>
        <taxon>Myrmicinae</taxon>
        <taxon>Pogonomyrmex</taxon>
    </lineage>
</organism>
<evidence type="ECO:0000256" key="8">
    <source>
        <dbReference type="RuleBase" id="RU367142"/>
    </source>
</evidence>
<comment type="subunit">
    <text evidence="8">Component of the TIM23 complex.</text>
</comment>
<comment type="function">
    <text evidence="8">Essential component of the TIM23 complex, a complex that mediates the translocation of transit peptide-containing proteins across the mitochondrial inner membrane.</text>
</comment>
<evidence type="ECO:0000313" key="10">
    <source>
        <dbReference type="RefSeq" id="XP_011640894.1"/>
    </source>
</evidence>
<sequence length="225" mass="25843">MASVRILNHILQRRHLITYMQGTSYYLSIPKHNAWYSTKKVTKTVTKTESNEDNNQVQIGTAEVVKENLKSAGYLGVIIGGIGITALILYTLFSELFSSKSPYGVYSEARVRCMEHPKVIDILGAPLKAYGEETRRGRRRHIGHMYYIKEGVKYMRIQFYIQGTRRKGTAYAEVKENASGNYEYTYIYVMVNYVGTIIVKDNRDTTKMQQNQESTLDLNLLLDNQ</sequence>
<comment type="subcellular location">
    <subcellularLocation>
        <location evidence="8">Mitochondrion inner membrane</location>
        <topology evidence="8">Single-pass membrane protein</topology>
    </subcellularLocation>
    <subcellularLocation>
        <location evidence="1">Mitochondrion membrane</location>
        <topology evidence="1">Single-pass membrane protein</topology>
    </subcellularLocation>
</comment>
<keyword evidence="9" id="KW-1185">Reference proteome</keyword>
<dbReference type="PANTHER" id="PTHR13032:SF6">
    <property type="entry name" value="MITOCHONDRIAL IMPORT INNER MEMBRANE TRANSLOCASE SUBUNIT TIM21"/>
    <property type="match status" value="1"/>
</dbReference>
<dbReference type="InterPro" id="IPR038552">
    <property type="entry name" value="Tim21_IMS_sf"/>
</dbReference>
<reference evidence="10" key="1">
    <citation type="submission" date="2025-08" db="UniProtKB">
        <authorList>
            <consortium name="RefSeq"/>
        </authorList>
    </citation>
    <scope>IDENTIFICATION</scope>
</reference>
<evidence type="ECO:0000256" key="5">
    <source>
        <dbReference type="ARBA" id="ARBA00022989"/>
    </source>
</evidence>
<keyword evidence="8" id="KW-0999">Mitochondrion inner membrane</keyword>
<evidence type="ECO:0000256" key="6">
    <source>
        <dbReference type="ARBA" id="ARBA00023128"/>
    </source>
</evidence>
<name>A0A6I9WEG9_9HYME</name>
<evidence type="ECO:0000256" key="1">
    <source>
        <dbReference type="ARBA" id="ARBA00004304"/>
    </source>
</evidence>
<keyword evidence="3 8" id="KW-0812">Transmembrane</keyword>
<dbReference type="OrthoDB" id="436405at2759"/>
<evidence type="ECO:0000256" key="3">
    <source>
        <dbReference type="ARBA" id="ARBA00022692"/>
    </source>
</evidence>
<dbReference type="InterPro" id="IPR013261">
    <property type="entry name" value="Tim21"/>
</dbReference>
<dbReference type="Gene3D" id="3.10.450.320">
    <property type="entry name" value="Mitochondrial import inner membrane translocase subunit Tim21"/>
    <property type="match status" value="1"/>
</dbReference>
<dbReference type="GeneID" id="105429545"/>
<keyword evidence="8" id="KW-0813">Transport</keyword>
<evidence type="ECO:0000256" key="4">
    <source>
        <dbReference type="ARBA" id="ARBA00022946"/>
    </source>
</evidence>
<keyword evidence="7 8" id="KW-0472">Membrane</keyword>
<comment type="similarity">
    <text evidence="2 8">Belongs to the TIM21 family.</text>
</comment>
<protein>
    <recommendedName>
        <fullName evidence="8">Mitochondrial import inner membrane translocase subunit Tim21</fullName>
    </recommendedName>
</protein>
<dbReference type="GO" id="GO:0005744">
    <property type="term" value="C:TIM23 mitochondrial import inner membrane translocase complex"/>
    <property type="evidence" value="ECO:0007669"/>
    <property type="project" value="UniProtKB-UniRule"/>
</dbReference>
<keyword evidence="5 8" id="KW-1133">Transmembrane helix</keyword>
<dbReference type="RefSeq" id="XP_011640894.1">
    <property type="nucleotide sequence ID" value="XM_011642592.1"/>
</dbReference>
<dbReference type="GO" id="GO:0030150">
    <property type="term" value="P:protein import into mitochondrial matrix"/>
    <property type="evidence" value="ECO:0007669"/>
    <property type="project" value="UniProtKB-UniRule"/>
</dbReference>
<dbReference type="PANTHER" id="PTHR13032">
    <property type="entry name" value="MITOCHONDRIAL IMPORT INNER MEMBRANE TRANSLOCASE SUBUNIT TIM21"/>
    <property type="match status" value="1"/>
</dbReference>
<keyword evidence="8" id="KW-0653">Protein transport</keyword>
<keyword evidence="4" id="KW-0809">Transit peptide</keyword>
<accession>A0A6I9WEG9</accession>
<dbReference type="Pfam" id="PF08294">
    <property type="entry name" value="TIM21"/>
    <property type="match status" value="1"/>
</dbReference>
<proteinExistence type="inferred from homology"/>
<dbReference type="AlphaFoldDB" id="A0A6I9WEG9"/>